<name>A0ACC5VWU6_9GAMM</name>
<keyword evidence="2" id="KW-1185">Reference proteome</keyword>
<dbReference type="Proteomes" id="UP001319846">
    <property type="component" value="Unassembled WGS sequence"/>
</dbReference>
<evidence type="ECO:0000313" key="2">
    <source>
        <dbReference type="Proteomes" id="UP001319846"/>
    </source>
</evidence>
<evidence type="ECO:0000313" key="1">
    <source>
        <dbReference type="EMBL" id="MBZ5488369.1"/>
    </source>
</evidence>
<comment type="caution">
    <text evidence="1">The sequence shown here is derived from an EMBL/GenBank/DDBJ whole genome shotgun (WGS) entry which is preliminary data.</text>
</comment>
<dbReference type="EMBL" id="JABYQT010000007">
    <property type="protein sequence ID" value="MBZ5488369.1"/>
    <property type="molecule type" value="Genomic_DNA"/>
</dbReference>
<organism evidence="1 2">
    <name type="scientific">Vreelandella aquamarina</name>
    <dbReference type="NCBI Taxonomy" id="77097"/>
    <lineage>
        <taxon>Bacteria</taxon>
        <taxon>Pseudomonadati</taxon>
        <taxon>Pseudomonadota</taxon>
        <taxon>Gammaproteobacteria</taxon>
        <taxon>Oceanospirillales</taxon>
        <taxon>Halomonadaceae</taxon>
        <taxon>Vreelandella</taxon>
    </lineage>
</organism>
<accession>A0ACC5VWU6</accession>
<gene>
    <name evidence="1" type="ORF">HW452_12630</name>
</gene>
<reference evidence="1" key="1">
    <citation type="submission" date="2020-06" db="EMBL/GenBank/DDBJ databases">
        <title>Whole Genome Sequence of Halomonas aquamarina MB598.</title>
        <authorList>
            <person name="Pervaiz M."/>
            <person name="Fariq A."/>
            <person name="Yasmin A."/>
            <person name="Welch M."/>
        </authorList>
    </citation>
    <scope>NUCLEOTIDE SEQUENCE</scope>
    <source>
        <strain evidence="1">MB598</strain>
    </source>
</reference>
<proteinExistence type="predicted"/>
<sequence>MTCSQDWTRVSRPTARIERMEAFFSGHGFTPHRHDTYALGITLNGVHGFNYRKSLRYSLPGNAVVIHPDELHDGEAGTAEGFHYKILYISPETIQRVLGGRPLPFVAQGVSSDPRIVSAISRMLTDLDAGLDSLEEDDGIFDIAQALEDVSGQTRRRRRFDYKAAELARQFMLDACTEEVTMARLEQVAGVDRWSLSRDFRALFGTSPYRYLTLRRLDKARCMINAGVALVEVAVACGFTDQSHMTHQFANAYGLPPGRWADLLRRHAL</sequence>
<protein>
    <submittedName>
        <fullName evidence="1">AraC family transcriptional regulator</fullName>
    </submittedName>
</protein>